<sequence>MFLTVIYTLRIPALLAIGINGIMGAIAIYLQTELFYDATGTATFILCTLLSLWNAIPFPATFLQGMFEMDLRRLLLFVAVLVWAIRLGVFLFYRVHALGGDRRFDTIKMQPFRFAIVWLMQAIWTILVPLPIYTVLSIPTSLQTYPLGILDGMGLSLFMIGFAIEGVADMQKLQWQIELGEKRFSQVNTRVWIGIYICAVNALDWTRLDGIAMAIMMSISPLFISVLLLKVSGIPLQEKMAIKRYAGNQEYQEYVDRTSMIIPWIPKTLPKKVD</sequence>
<accession>A0A177WHH2</accession>
<organism evidence="2 3">
    <name type="scientific">Batrachochytrium dendrobatidis (strain JEL423)</name>
    <dbReference type="NCBI Taxonomy" id="403673"/>
    <lineage>
        <taxon>Eukaryota</taxon>
        <taxon>Fungi</taxon>
        <taxon>Fungi incertae sedis</taxon>
        <taxon>Chytridiomycota</taxon>
        <taxon>Chytridiomycota incertae sedis</taxon>
        <taxon>Chytridiomycetes</taxon>
        <taxon>Rhizophydiales</taxon>
        <taxon>Rhizophydiales incertae sedis</taxon>
        <taxon>Batrachochytrium</taxon>
    </lineage>
</organism>
<keyword evidence="1" id="KW-0472">Membrane</keyword>
<keyword evidence="1" id="KW-1133">Transmembrane helix</keyword>
<feature type="transmembrane region" description="Helical" evidence="1">
    <location>
        <begin position="42"/>
        <end position="62"/>
    </location>
</feature>
<evidence type="ECO:0008006" key="4">
    <source>
        <dbReference type="Google" id="ProtNLM"/>
    </source>
</evidence>
<dbReference type="EMBL" id="DS022302">
    <property type="protein sequence ID" value="OAJ39242.1"/>
    <property type="molecule type" value="Genomic_DNA"/>
</dbReference>
<dbReference type="VEuPathDB" id="FungiDB:BDEG_23104"/>
<dbReference type="OrthoDB" id="201504at2759"/>
<gene>
    <name evidence="2" type="ORF">BDEG_23104</name>
</gene>
<dbReference type="Gene3D" id="1.20.120.1630">
    <property type="match status" value="1"/>
</dbReference>
<feature type="transmembrane region" description="Helical" evidence="1">
    <location>
        <begin position="211"/>
        <end position="229"/>
    </location>
</feature>
<feature type="transmembrane region" description="Helical" evidence="1">
    <location>
        <begin position="145"/>
        <end position="168"/>
    </location>
</feature>
<evidence type="ECO:0000256" key="1">
    <source>
        <dbReference type="SAM" id="Phobius"/>
    </source>
</evidence>
<dbReference type="PANTHER" id="PTHR32251">
    <property type="entry name" value="3-OXO-5-ALPHA-STEROID 4-DEHYDROGENASE"/>
    <property type="match status" value="1"/>
</dbReference>
<dbReference type="InterPro" id="IPR010721">
    <property type="entry name" value="UstE-like"/>
</dbReference>
<feature type="transmembrane region" description="Helical" evidence="1">
    <location>
        <begin position="6"/>
        <end position="30"/>
    </location>
</feature>
<reference evidence="2 3" key="2">
    <citation type="submission" date="2016-05" db="EMBL/GenBank/DDBJ databases">
        <title>Lineage-specific infection strategies underlie the spectrum of fungal disease in amphibians.</title>
        <authorList>
            <person name="Cuomo C.A."/>
            <person name="Farrer R.A."/>
            <person name="James T."/>
            <person name="Longcore J."/>
            <person name="Birren B."/>
        </authorList>
    </citation>
    <scope>NUCLEOTIDE SEQUENCE [LARGE SCALE GENOMIC DNA]</scope>
    <source>
        <strain evidence="2 3">JEL423</strain>
    </source>
</reference>
<proteinExistence type="predicted"/>
<feature type="transmembrane region" description="Helical" evidence="1">
    <location>
        <begin position="114"/>
        <end position="133"/>
    </location>
</feature>
<keyword evidence="1" id="KW-0812">Transmembrane</keyword>
<dbReference type="AlphaFoldDB" id="A0A177WHH2"/>
<dbReference type="eggNOG" id="KOG4650">
    <property type="taxonomic scope" value="Eukaryota"/>
</dbReference>
<name>A0A177WHH2_BATDL</name>
<evidence type="ECO:0000313" key="3">
    <source>
        <dbReference type="Proteomes" id="UP000077115"/>
    </source>
</evidence>
<feature type="transmembrane region" description="Helical" evidence="1">
    <location>
        <begin position="189"/>
        <end position="205"/>
    </location>
</feature>
<dbReference type="PANTHER" id="PTHR32251:SF17">
    <property type="entry name" value="STEROID 5-ALPHA REDUCTASE C-TERMINAL DOMAIN-CONTAINING PROTEIN"/>
    <property type="match status" value="1"/>
</dbReference>
<dbReference type="Pfam" id="PF06966">
    <property type="entry name" value="DUF1295"/>
    <property type="match status" value="1"/>
</dbReference>
<dbReference type="GO" id="GO:0016020">
    <property type="term" value="C:membrane"/>
    <property type="evidence" value="ECO:0007669"/>
    <property type="project" value="TreeGrafter"/>
</dbReference>
<dbReference type="Proteomes" id="UP000077115">
    <property type="component" value="Unassembled WGS sequence"/>
</dbReference>
<feature type="transmembrane region" description="Helical" evidence="1">
    <location>
        <begin position="74"/>
        <end position="93"/>
    </location>
</feature>
<reference evidence="2 3" key="1">
    <citation type="submission" date="2006-10" db="EMBL/GenBank/DDBJ databases">
        <title>The Genome Sequence of Batrachochytrium dendrobatidis JEL423.</title>
        <authorList>
            <consortium name="The Broad Institute Genome Sequencing Platform"/>
            <person name="Birren B."/>
            <person name="Lander E."/>
            <person name="Galagan J."/>
            <person name="Cuomo C."/>
            <person name="Devon K."/>
            <person name="Jaffe D."/>
            <person name="Butler J."/>
            <person name="Alvarez P."/>
            <person name="Gnerre S."/>
            <person name="Grabherr M."/>
            <person name="Kleber M."/>
            <person name="Mauceli E."/>
            <person name="Brockman W."/>
            <person name="Young S."/>
            <person name="LaButti K."/>
            <person name="Sykes S."/>
            <person name="DeCaprio D."/>
            <person name="Crawford M."/>
            <person name="Koehrsen M."/>
            <person name="Engels R."/>
            <person name="Montgomery P."/>
            <person name="Pearson M."/>
            <person name="Howarth C."/>
            <person name="Larson L."/>
            <person name="White J."/>
            <person name="O'Leary S."/>
            <person name="Kodira C."/>
            <person name="Zeng Q."/>
            <person name="Yandava C."/>
            <person name="Alvarado L."/>
            <person name="Longcore J."/>
            <person name="James T."/>
        </authorList>
    </citation>
    <scope>NUCLEOTIDE SEQUENCE [LARGE SCALE GENOMIC DNA]</scope>
    <source>
        <strain evidence="2 3">JEL423</strain>
    </source>
</reference>
<protein>
    <recommendedName>
        <fullName evidence="4">Steroid 5-alpha reductase C-terminal domain-containing protein</fullName>
    </recommendedName>
</protein>
<evidence type="ECO:0000313" key="2">
    <source>
        <dbReference type="EMBL" id="OAJ39242.1"/>
    </source>
</evidence>